<reference evidence="1" key="1">
    <citation type="submission" date="2019-08" db="EMBL/GenBank/DDBJ databases">
        <authorList>
            <person name="Kucharzyk K."/>
            <person name="Murdoch R.W."/>
            <person name="Higgins S."/>
            <person name="Loffler F."/>
        </authorList>
    </citation>
    <scope>NUCLEOTIDE SEQUENCE</scope>
</reference>
<dbReference type="AlphaFoldDB" id="A0A645D939"/>
<name>A0A645D939_9ZZZZ</name>
<proteinExistence type="predicted"/>
<accession>A0A645D939</accession>
<protein>
    <submittedName>
        <fullName evidence="1">Uncharacterized protein</fullName>
    </submittedName>
</protein>
<evidence type="ECO:0000313" key="1">
    <source>
        <dbReference type="EMBL" id="MPM85926.1"/>
    </source>
</evidence>
<dbReference type="EMBL" id="VSSQ01034096">
    <property type="protein sequence ID" value="MPM85926.1"/>
    <property type="molecule type" value="Genomic_DNA"/>
</dbReference>
<gene>
    <name evidence="1" type="ORF">SDC9_133009</name>
</gene>
<sequence length="36" mass="4089">MKNIEENTGNVIDSFKKLYSCEADIPYDGCIYGDNK</sequence>
<organism evidence="1">
    <name type="scientific">bioreactor metagenome</name>
    <dbReference type="NCBI Taxonomy" id="1076179"/>
    <lineage>
        <taxon>unclassified sequences</taxon>
        <taxon>metagenomes</taxon>
        <taxon>ecological metagenomes</taxon>
    </lineage>
</organism>
<comment type="caution">
    <text evidence="1">The sequence shown here is derived from an EMBL/GenBank/DDBJ whole genome shotgun (WGS) entry which is preliminary data.</text>
</comment>